<dbReference type="OMA" id="RTADHRT"/>
<dbReference type="Pfam" id="PF00386">
    <property type="entry name" value="C1q"/>
    <property type="match status" value="1"/>
</dbReference>
<dbReference type="GeneTree" id="ENSGT00940000163520"/>
<dbReference type="PANTHER" id="PTHR22923:SF102">
    <property type="entry name" value="CEREBELLIN 13-RELATED"/>
    <property type="match status" value="1"/>
</dbReference>
<feature type="signal peptide" evidence="4">
    <location>
        <begin position="1"/>
        <end position="24"/>
    </location>
</feature>
<reference evidence="6 7" key="3">
    <citation type="journal article" date="2013" name="Nature">
        <title>The zebrafish reference genome sequence and its relationship to the human genome.</title>
        <authorList>
            <consortium name="Genome Reference Consortium Zebrafish"/>
            <person name="Howe K."/>
            <person name="Clark M.D."/>
            <person name="Torroja C.F."/>
            <person name="Torrance J."/>
            <person name="Berthelot C."/>
            <person name="Muffato M."/>
            <person name="Collins J.E."/>
            <person name="Humphray S."/>
            <person name="McLaren K."/>
            <person name="Matthews L."/>
            <person name="McLaren S."/>
            <person name="Sealy I."/>
            <person name="Caccamo M."/>
            <person name="Churcher C."/>
            <person name="Scott C."/>
            <person name="Barrett J.C."/>
            <person name="Koch R."/>
            <person name="Rauch G.J."/>
            <person name="White S."/>
            <person name="Chow W."/>
            <person name="Kilian B."/>
            <person name="Quintais L.T."/>
            <person name="Guerra-Assuncao J.A."/>
            <person name="Zhou Y."/>
            <person name="Gu Y."/>
            <person name="Yen J."/>
            <person name="Vogel J.H."/>
            <person name="Eyre T."/>
            <person name="Redmond S."/>
            <person name="Banerjee R."/>
            <person name="Chi J."/>
            <person name="Fu B."/>
            <person name="Langley E."/>
            <person name="Maguire S.F."/>
            <person name="Laird G.K."/>
            <person name="Lloyd D."/>
            <person name="Kenyon E."/>
            <person name="Donaldson S."/>
            <person name="Sehra H."/>
            <person name="Almeida-King J."/>
            <person name="Loveland J."/>
            <person name="Trevanion S."/>
            <person name="Jones M."/>
            <person name="Quail M."/>
            <person name="Willey D."/>
            <person name="Hunt A."/>
            <person name="Burton J."/>
            <person name="Sims S."/>
            <person name="McLay K."/>
            <person name="Plumb B."/>
            <person name="Davis J."/>
            <person name="Clee C."/>
            <person name="Oliver K."/>
            <person name="Clark R."/>
            <person name="Riddle C."/>
            <person name="Elliot D."/>
            <person name="Eliott D."/>
            <person name="Threadgold G."/>
            <person name="Harden G."/>
            <person name="Ware D."/>
            <person name="Begum S."/>
            <person name="Mortimore B."/>
            <person name="Mortimer B."/>
            <person name="Kerry G."/>
            <person name="Heath P."/>
            <person name="Phillimore B."/>
            <person name="Tracey A."/>
            <person name="Corby N."/>
            <person name="Dunn M."/>
            <person name="Johnson C."/>
            <person name="Wood J."/>
            <person name="Clark S."/>
            <person name="Pelan S."/>
            <person name="Griffiths G."/>
            <person name="Smith M."/>
            <person name="Glithero R."/>
            <person name="Howden P."/>
            <person name="Barker N."/>
            <person name="Lloyd C."/>
            <person name="Stevens C."/>
            <person name="Harley J."/>
            <person name="Holt K."/>
            <person name="Panagiotidis G."/>
            <person name="Lovell J."/>
            <person name="Beasley H."/>
            <person name="Henderson C."/>
            <person name="Gordon D."/>
            <person name="Auger K."/>
            <person name="Wright D."/>
            <person name="Collins J."/>
            <person name="Raisen C."/>
            <person name="Dyer L."/>
            <person name="Leung K."/>
            <person name="Robertson L."/>
            <person name="Ambridge K."/>
            <person name="Leongamornlert D."/>
            <person name="McGuire S."/>
            <person name="Gilderthorp R."/>
            <person name="Griffiths C."/>
            <person name="Manthravadi D."/>
            <person name="Nichol S."/>
            <person name="Barker G."/>
            <person name="Whitehead S."/>
            <person name="Kay M."/>
            <person name="Brown J."/>
            <person name="Murnane C."/>
            <person name="Gray E."/>
            <person name="Humphries M."/>
            <person name="Sycamore N."/>
            <person name="Barker D."/>
            <person name="Saunders D."/>
            <person name="Wallis J."/>
            <person name="Babbage A."/>
            <person name="Hammond S."/>
            <person name="Mashreghi-Mohammadi M."/>
            <person name="Barr L."/>
            <person name="Martin S."/>
            <person name="Wray P."/>
            <person name="Ellington A."/>
            <person name="Matthews N."/>
            <person name="Ellwood M."/>
            <person name="Woodmansey R."/>
            <person name="Clark G."/>
            <person name="Cooper J."/>
            <person name="Cooper J."/>
            <person name="Tromans A."/>
            <person name="Grafham D."/>
            <person name="Skuce C."/>
            <person name="Pandian R."/>
            <person name="Andrews R."/>
            <person name="Harrison E."/>
            <person name="Kimberley A."/>
            <person name="Garnett J."/>
            <person name="Fosker N."/>
            <person name="Hall R."/>
            <person name="Garner P."/>
            <person name="Kelly D."/>
            <person name="Bird C."/>
            <person name="Palmer S."/>
            <person name="Gehring I."/>
            <person name="Berger A."/>
            <person name="Dooley C.M."/>
            <person name="Ersan-Urun Z."/>
            <person name="Eser C."/>
            <person name="Geiger H."/>
            <person name="Geisler M."/>
            <person name="Karotki L."/>
            <person name="Kirn A."/>
            <person name="Konantz J."/>
            <person name="Konantz M."/>
            <person name="Oberlander M."/>
            <person name="Rudolph-Geiger S."/>
            <person name="Teucke M."/>
            <person name="Lanz C."/>
            <person name="Raddatz G."/>
            <person name="Osoegawa K."/>
            <person name="Zhu B."/>
            <person name="Rapp A."/>
            <person name="Widaa S."/>
            <person name="Langford C."/>
            <person name="Yang F."/>
            <person name="Schuster S.C."/>
            <person name="Carter N.P."/>
            <person name="Harrow J."/>
            <person name="Ning Z."/>
            <person name="Herrero J."/>
            <person name="Searle S.M."/>
            <person name="Enright A."/>
            <person name="Geisler R."/>
            <person name="Plasterk R.H."/>
            <person name="Lee C."/>
            <person name="Westerfield M."/>
            <person name="de Jong P.J."/>
            <person name="Zon L.I."/>
            <person name="Postlethwait J.H."/>
            <person name="Nusslein-Volhard C."/>
            <person name="Hubbard T.J."/>
            <person name="Roest Crollius H."/>
            <person name="Rogers J."/>
            <person name="Stemple D.L."/>
        </authorList>
    </citation>
    <scope>NUCLEOTIDE SEQUENCE [LARGE SCALE GENOMIC DNA]</scope>
    <source>
        <strain evidence="6">Tuebingen</strain>
    </source>
</reference>
<keyword evidence="7" id="KW-1185">Reference proteome</keyword>
<dbReference type="Ensembl" id="ENSDART00000040786.5">
    <property type="protein sequence ID" value="ENSDARP00000040785.4"/>
    <property type="gene ID" value="ENSDARG00000035718.4"/>
</dbReference>
<evidence type="ECO:0000256" key="2">
    <source>
        <dbReference type="ARBA" id="ARBA00022525"/>
    </source>
</evidence>
<reference evidence="6" key="1">
    <citation type="submission" date="2011-06" db="UniProtKB">
        <authorList>
            <consortium name="Ensembl"/>
        </authorList>
    </citation>
    <scope>IDENTIFICATION</scope>
    <source>
        <strain evidence="6">Tuebingen</strain>
    </source>
</reference>
<comment type="subcellular location">
    <subcellularLocation>
        <location evidence="1">Secreted</location>
    </subcellularLocation>
</comment>
<dbReference type="InterPro" id="IPR001073">
    <property type="entry name" value="C1q_dom"/>
</dbReference>
<dbReference type="Proteomes" id="UP000000437">
    <property type="component" value="Chromosome 7"/>
</dbReference>
<keyword evidence="2" id="KW-0964">Secreted</keyword>
<evidence type="ECO:0000313" key="9">
    <source>
        <dbReference type="ZFIN" id="ZDB-GENE-111110-3"/>
    </source>
</evidence>
<protein>
    <submittedName>
        <fullName evidence="6 8">Cerebellin 6</fullName>
    </submittedName>
</protein>
<dbReference type="RefSeq" id="NP_001314678.1">
    <property type="nucleotide sequence ID" value="NM_001327749.1"/>
</dbReference>
<dbReference type="PRINTS" id="PR00007">
    <property type="entry name" value="COMPLEMNTC1Q"/>
</dbReference>
<reference evidence="8" key="2">
    <citation type="journal article" date="2012" name="Dev. Comp. Immunol.">
        <title>Differential expression and intrachromosomal evolution of the sghC1q genes in zebrafish (Danio rerio).</title>
        <authorList>
            <person name="Carland T.M."/>
            <person name="Locke J.B."/>
            <person name="Nizet V."/>
            <person name="Gerwick L."/>
        </authorList>
    </citation>
    <scope>NUCLEOTIDE SEQUENCE</scope>
    <source>
        <strain evidence="8">Tuebingen</strain>
    </source>
</reference>
<organism evidence="6">
    <name type="scientific">Danio rerio</name>
    <name type="common">Zebrafish</name>
    <name type="synonym">Brachydanio rerio</name>
    <dbReference type="NCBI Taxonomy" id="7955"/>
    <lineage>
        <taxon>Eukaryota</taxon>
        <taxon>Metazoa</taxon>
        <taxon>Chordata</taxon>
        <taxon>Craniata</taxon>
        <taxon>Vertebrata</taxon>
        <taxon>Euteleostomi</taxon>
        <taxon>Actinopterygii</taxon>
        <taxon>Neopterygii</taxon>
        <taxon>Teleostei</taxon>
        <taxon>Ostariophysi</taxon>
        <taxon>Cypriniformes</taxon>
        <taxon>Danionidae</taxon>
        <taxon>Danioninae</taxon>
        <taxon>Danio</taxon>
    </lineage>
</organism>
<name>F1QVK6_DANRE</name>
<dbReference type="SMART" id="SM00110">
    <property type="entry name" value="C1Q"/>
    <property type="match status" value="1"/>
</dbReference>
<dbReference type="SMR" id="F1QVK6"/>
<sequence>MRVTAVILLHSLVFALNAADKTLGDISKQLTCPLRMCTEVLKDIGALQEKLKATESRLQTQIEEIKSRPKVAFSAALGSSGLLGPLNKDSTLVYREVFINIGDAYNKDTGIFTAPVKGVYYISFFYHCGTKHRTELTLYRNGKLVAVTKHNSNESDFTRNGGNGLTLLLEKGDQVYIVLSSYTHIWDGKNMTTFSGFLINAM</sequence>
<dbReference type="PANTHER" id="PTHR22923">
    <property type="entry name" value="CEREBELLIN-RELATED"/>
    <property type="match status" value="1"/>
</dbReference>
<evidence type="ECO:0000256" key="1">
    <source>
        <dbReference type="ARBA" id="ARBA00004613"/>
    </source>
</evidence>
<dbReference type="SUPFAM" id="SSF49842">
    <property type="entry name" value="TNF-like"/>
    <property type="match status" value="1"/>
</dbReference>
<dbReference type="CTD" id="793037"/>
<dbReference type="GeneID" id="793037"/>
<proteinExistence type="predicted"/>
<dbReference type="InterPro" id="IPR050822">
    <property type="entry name" value="Cerebellin_Synaptic_Org"/>
</dbReference>
<dbReference type="InterPro" id="IPR008983">
    <property type="entry name" value="Tumour_necrosis_fac-like_dom"/>
</dbReference>
<dbReference type="GO" id="GO:0005576">
    <property type="term" value="C:extracellular region"/>
    <property type="evidence" value="ECO:0007669"/>
    <property type="project" value="UniProtKB-SubCell"/>
</dbReference>
<keyword evidence="3 4" id="KW-0732">Signal</keyword>
<dbReference type="Gene3D" id="2.60.120.40">
    <property type="match status" value="1"/>
</dbReference>
<dbReference type="KEGG" id="dre:793037"/>
<dbReference type="ZFIN" id="ZDB-GENE-111110-3">
    <property type="gene designation" value="cbln6"/>
</dbReference>
<dbReference type="AlphaFoldDB" id="F1QVK6"/>
<feature type="domain" description="C1q" evidence="5">
    <location>
        <begin position="66"/>
        <end position="202"/>
    </location>
</feature>
<dbReference type="Bgee" id="ENSDARG00000035718">
    <property type="expression patterns" value="Expressed in liver and 3 other cell types or tissues"/>
</dbReference>
<dbReference type="PROSITE" id="PS50871">
    <property type="entry name" value="C1Q"/>
    <property type="match status" value="1"/>
</dbReference>
<evidence type="ECO:0000313" key="7">
    <source>
        <dbReference type="Proteomes" id="UP000000437"/>
    </source>
</evidence>
<dbReference type="HOGENOM" id="CLU_001074_8_1_1"/>
<evidence type="ECO:0000256" key="3">
    <source>
        <dbReference type="ARBA" id="ARBA00022729"/>
    </source>
</evidence>
<dbReference type="PaxDb" id="7955-ENSDARP00000040785"/>
<dbReference type="eggNOG" id="ENOG502QQ53">
    <property type="taxonomic scope" value="Eukaryota"/>
</dbReference>
<evidence type="ECO:0000313" key="6">
    <source>
        <dbReference type="Ensembl" id="ENSDARP00000040785"/>
    </source>
</evidence>
<evidence type="ECO:0000256" key="4">
    <source>
        <dbReference type="SAM" id="SignalP"/>
    </source>
</evidence>
<feature type="chain" id="PRO_5035035615" evidence="4 8">
    <location>
        <begin position="25"/>
        <end position="202"/>
    </location>
</feature>
<evidence type="ECO:0000259" key="5">
    <source>
        <dbReference type="PROSITE" id="PS50871"/>
    </source>
</evidence>
<evidence type="ECO:0000313" key="8">
    <source>
        <dbReference type="RefSeq" id="NP_001314678.1"/>
    </source>
</evidence>
<reference evidence="8" key="4">
    <citation type="submission" date="2025-04" db="UniProtKB">
        <authorList>
            <consortium name="RefSeq"/>
        </authorList>
    </citation>
    <scope>IDENTIFICATION</scope>
    <source>
        <strain evidence="8">Tuebingen</strain>
    </source>
</reference>
<dbReference type="EMBL" id="AL929105">
    <property type="status" value="NOT_ANNOTATED_CDS"/>
    <property type="molecule type" value="Genomic_DNA"/>
</dbReference>
<accession>A0A8M1P880</accession>
<accession>F1QVK6</accession>
<dbReference type="OrthoDB" id="6154955at2759"/>
<gene>
    <name evidence="6 8 9" type="primary">cbln6</name>
</gene>
<dbReference type="AGR" id="ZFIN:ZDB-GENE-111110-3"/>